<keyword evidence="1" id="KW-0175">Coiled coil</keyword>
<protein>
    <recommendedName>
        <fullName evidence="2">Sporulation membrane protein YtrI C-terminal domain-containing protein</fullName>
    </recommendedName>
</protein>
<reference evidence="3 4" key="1">
    <citation type="submission" date="2016-07" db="EMBL/GenBank/DDBJ databases">
        <title>Genome and transcriptome analysis of iron-reducing fermentative bacteria Anoxybacter fermentans.</title>
        <authorList>
            <person name="Zeng X."/>
            <person name="Shao Z."/>
        </authorList>
    </citation>
    <scope>NUCLEOTIDE SEQUENCE [LARGE SCALE GENOMIC DNA]</scope>
    <source>
        <strain evidence="3 4">DY22613</strain>
    </source>
</reference>
<feature type="domain" description="Sporulation membrane protein YtrI C-terminal" evidence="2">
    <location>
        <begin position="81"/>
        <end position="150"/>
    </location>
</feature>
<dbReference type="AlphaFoldDB" id="A0A3S9T216"/>
<evidence type="ECO:0000313" key="4">
    <source>
        <dbReference type="Proteomes" id="UP000267250"/>
    </source>
</evidence>
<evidence type="ECO:0000259" key="2">
    <source>
        <dbReference type="Pfam" id="PF26347"/>
    </source>
</evidence>
<gene>
    <name evidence="3" type="ORF">BBF96_15265</name>
</gene>
<accession>A0A3S9T216</accession>
<dbReference type="Pfam" id="PF26347">
    <property type="entry name" value="YtrI_sporulation"/>
    <property type="match status" value="1"/>
</dbReference>
<dbReference type="EMBL" id="CP016379">
    <property type="protein sequence ID" value="AZR74614.1"/>
    <property type="molecule type" value="Genomic_DNA"/>
</dbReference>
<keyword evidence="4" id="KW-1185">Reference proteome</keyword>
<dbReference type="RefSeq" id="WP_127017977.1">
    <property type="nucleotide sequence ID" value="NZ_CP016379.1"/>
</dbReference>
<dbReference type="Proteomes" id="UP000267250">
    <property type="component" value="Chromosome"/>
</dbReference>
<proteinExistence type="predicted"/>
<dbReference type="KEGG" id="aft:BBF96_15265"/>
<sequence>MKFLILTKEDLIRMLAALVLGVILGAAVTNLLLGYQLDQLVYENKKLAQQLNEEKQRLKQFEKDYYGTPVVQKVVLKLISNEDKYTEQELEKKIKDLLTGLVGLKINDLDPTILRDILHKRAIPLGKDTYLLESETIIIDDKLTFFIRVKKIHNNNLND</sequence>
<dbReference type="InterPro" id="IPR058620">
    <property type="entry name" value="YtrI_C"/>
</dbReference>
<evidence type="ECO:0000256" key="1">
    <source>
        <dbReference type="SAM" id="Coils"/>
    </source>
</evidence>
<name>A0A3S9T216_9FIRM</name>
<feature type="coiled-coil region" evidence="1">
    <location>
        <begin position="37"/>
        <end position="64"/>
    </location>
</feature>
<evidence type="ECO:0000313" key="3">
    <source>
        <dbReference type="EMBL" id="AZR74614.1"/>
    </source>
</evidence>
<organism evidence="3 4">
    <name type="scientific">Anoxybacter fermentans</name>
    <dbReference type="NCBI Taxonomy" id="1323375"/>
    <lineage>
        <taxon>Bacteria</taxon>
        <taxon>Bacillati</taxon>
        <taxon>Bacillota</taxon>
        <taxon>Clostridia</taxon>
        <taxon>Halanaerobiales</taxon>
        <taxon>Anoxybacter</taxon>
    </lineage>
</organism>